<proteinExistence type="predicted"/>
<dbReference type="AlphaFoldDB" id="A0A835L500"/>
<reference evidence="2" key="1">
    <citation type="submission" date="2020-08" db="EMBL/GenBank/DDBJ databases">
        <title>Spodoptera exigua strain:BAW_Kor-Di-RS1 Genome sequencing and assembly.</title>
        <authorList>
            <person name="Kim J."/>
            <person name="Nam H.Y."/>
            <person name="Kwon M."/>
            <person name="Choi J.H."/>
            <person name="Cho S.R."/>
            <person name="Kim G.-H."/>
        </authorList>
    </citation>
    <scope>NUCLEOTIDE SEQUENCE</scope>
    <source>
        <strain evidence="2">BAW_Kor-Di-RS1</strain>
        <tissue evidence="2">Whole-body</tissue>
    </source>
</reference>
<dbReference type="Proteomes" id="UP000648187">
    <property type="component" value="Unassembled WGS sequence"/>
</dbReference>
<protein>
    <submittedName>
        <fullName evidence="2">Uncharacterized protein</fullName>
    </submittedName>
</protein>
<sequence>FLDILRLVILTNQIRDVSPSYSYIPSRKKYMNRHKRKKPNKKTKAKAKRGYKKFTYRR</sequence>
<evidence type="ECO:0000313" key="2">
    <source>
        <dbReference type="EMBL" id="KAF9414144.1"/>
    </source>
</evidence>
<gene>
    <name evidence="2" type="ORF">HW555_007844</name>
</gene>
<organism evidence="2 3">
    <name type="scientific">Spodoptera exigua</name>
    <name type="common">Beet armyworm</name>
    <name type="synonym">Noctua fulgens</name>
    <dbReference type="NCBI Taxonomy" id="7107"/>
    <lineage>
        <taxon>Eukaryota</taxon>
        <taxon>Metazoa</taxon>
        <taxon>Ecdysozoa</taxon>
        <taxon>Arthropoda</taxon>
        <taxon>Hexapoda</taxon>
        <taxon>Insecta</taxon>
        <taxon>Pterygota</taxon>
        <taxon>Neoptera</taxon>
        <taxon>Endopterygota</taxon>
        <taxon>Lepidoptera</taxon>
        <taxon>Glossata</taxon>
        <taxon>Ditrysia</taxon>
        <taxon>Noctuoidea</taxon>
        <taxon>Noctuidae</taxon>
        <taxon>Amphipyrinae</taxon>
        <taxon>Spodoptera</taxon>
    </lineage>
</organism>
<dbReference type="EMBL" id="JACKWZ010000141">
    <property type="protein sequence ID" value="KAF9414144.1"/>
    <property type="molecule type" value="Genomic_DNA"/>
</dbReference>
<comment type="caution">
    <text evidence="2">The sequence shown here is derived from an EMBL/GenBank/DDBJ whole genome shotgun (WGS) entry which is preliminary data.</text>
</comment>
<name>A0A835L500_SPOEX</name>
<evidence type="ECO:0000313" key="3">
    <source>
        <dbReference type="Proteomes" id="UP000648187"/>
    </source>
</evidence>
<feature type="region of interest" description="Disordered" evidence="1">
    <location>
        <begin position="31"/>
        <end position="58"/>
    </location>
</feature>
<evidence type="ECO:0000256" key="1">
    <source>
        <dbReference type="SAM" id="MobiDB-lite"/>
    </source>
</evidence>
<keyword evidence="3" id="KW-1185">Reference proteome</keyword>
<accession>A0A835L500</accession>
<feature type="non-terminal residue" evidence="2">
    <location>
        <position position="1"/>
    </location>
</feature>